<organism evidence="1 2">
    <name type="scientific">Entomophthora muscae</name>
    <dbReference type="NCBI Taxonomy" id="34485"/>
    <lineage>
        <taxon>Eukaryota</taxon>
        <taxon>Fungi</taxon>
        <taxon>Fungi incertae sedis</taxon>
        <taxon>Zoopagomycota</taxon>
        <taxon>Entomophthoromycotina</taxon>
        <taxon>Entomophthoromycetes</taxon>
        <taxon>Entomophthorales</taxon>
        <taxon>Entomophthoraceae</taxon>
        <taxon>Entomophthora</taxon>
    </lineage>
</organism>
<sequence length="155" mass="17033">MFSPETKGSVKTETWNRFQTLVKTARGLPALRARGLCCFGIKPSLIFSVNALENETTSVDLPNMVPRKRHNKLSNEDKEAPAIGLMSLMSTTVTNQNPAPKRIMGQRAAPNNTALEQKGCATLLEVLANKHSFCAVPFCCPKAWATCLPKFPFPK</sequence>
<accession>A0ACC2T593</accession>
<dbReference type="EMBL" id="QTSX02003613">
    <property type="protein sequence ID" value="KAJ9069719.1"/>
    <property type="molecule type" value="Genomic_DNA"/>
</dbReference>
<evidence type="ECO:0000313" key="2">
    <source>
        <dbReference type="Proteomes" id="UP001165960"/>
    </source>
</evidence>
<comment type="caution">
    <text evidence="1">The sequence shown here is derived from an EMBL/GenBank/DDBJ whole genome shotgun (WGS) entry which is preliminary data.</text>
</comment>
<protein>
    <submittedName>
        <fullName evidence="1">Uncharacterized protein</fullName>
    </submittedName>
</protein>
<reference evidence="1" key="1">
    <citation type="submission" date="2022-04" db="EMBL/GenBank/DDBJ databases">
        <title>Genome of the entomopathogenic fungus Entomophthora muscae.</title>
        <authorList>
            <person name="Elya C."/>
            <person name="Lovett B.R."/>
            <person name="Lee E."/>
            <person name="Macias A.M."/>
            <person name="Hajek A.E."/>
            <person name="De Bivort B.L."/>
            <person name="Kasson M.T."/>
            <person name="De Fine Licht H.H."/>
            <person name="Stajich J.E."/>
        </authorList>
    </citation>
    <scope>NUCLEOTIDE SEQUENCE</scope>
    <source>
        <strain evidence="1">Berkeley</strain>
    </source>
</reference>
<gene>
    <name evidence="1" type="ORF">DSO57_1015793</name>
</gene>
<proteinExistence type="predicted"/>
<keyword evidence="2" id="KW-1185">Reference proteome</keyword>
<dbReference type="Proteomes" id="UP001165960">
    <property type="component" value="Unassembled WGS sequence"/>
</dbReference>
<name>A0ACC2T593_9FUNG</name>
<evidence type="ECO:0000313" key="1">
    <source>
        <dbReference type="EMBL" id="KAJ9069719.1"/>
    </source>
</evidence>